<dbReference type="EMBL" id="CM037627">
    <property type="protein sequence ID" value="KAH7989462.1"/>
    <property type="molecule type" value="Genomic_DNA"/>
</dbReference>
<name>A0ACB8EAX2_9SAUR</name>
<accession>A0ACB8EAX2</accession>
<keyword evidence="2" id="KW-1185">Reference proteome</keyword>
<comment type="caution">
    <text evidence="1">The sequence shown here is derived from an EMBL/GenBank/DDBJ whole genome shotgun (WGS) entry which is preliminary data.</text>
</comment>
<gene>
    <name evidence="1" type="ORF">K3G42_010202</name>
</gene>
<dbReference type="Proteomes" id="UP000827872">
    <property type="component" value="Linkage Group LG14"/>
</dbReference>
<protein>
    <submittedName>
        <fullName evidence="1">Uncharacterized protein</fullName>
    </submittedName>
</protein>
<evidence type="ECO:0000313" key="1">
    <source>
        <dbReference type="EMBL" id="KAH7989462.1"/>
    </source>
</evidence>
<organism evidence="1 2">
    <name type="scientific">Sphaerodactylus townsendi</name>
    <dbReference type="NCBI Taxonomy" id="933632"/>
    <lineage>
        <taxon>Eukaryota</taxon>
        <taxon>Metazoa</taxon>
        <taxon>Chordata</taxon>
        <taxon>Craniata</taxon>
        <taxon>Vertebrata</taxon>
        <taxon>Euteleostomi</taxon>
        <taxon>Lepidosauria</taxon>
        <taxon>Squamata</taxon>
        <taxon>Bifurcata</taxon>
        <taxon>Gekkota</taxon>
        <taxon>Sphaerodactylidae</taxon>
        <taxon>Sphaerodactylus</taxon>
    </lineage>
</organism>
<reference evidence="1" key="1">
    <citation type="submission" date="2021-08" db="EMBL/GenBank/DDBJ databases">
        <title>The first chromosome-level gecko genome reveals the dynamic sex chromosomes of Neotropical dwarf geckos (Sphaerodactylidae: Sphaerodactylus).</title>
        <authorList>
            <person name="Pinto B.J."/>
            <person name="Keating S.E."/>
            <person name="Gamble T."/>
        </authorList>
    </citation>
    <scope>NUCLEOTIDE SEQUENCE</scope>
    <source>
        <strain evidence="1">TG3544</strain>
    </source>
</reference>
<evidence type="ECO:0000313" key="2">
    <source>
        <dbReference type="Proteomes" id="UP000827872"/>
    </source>
</evidence>
<proteinExistence type="predicted"/>
<sequence>MFTSFTGQTYSTFRESRKQQGRRDRMPEENQSGENNPPTTIAISLERPQKPTNTRGQGWGWVGGGYGSFCLNFYYSPLCKTSLQTQTRPLCTSTIRPAFLVTTPPSIQVLHSSKRSPPPETLRTVRSSTWGFRCCTVLAAGGSLGQDWAAPPRIQVQPPSHREQSWPRGPPKAQEGCFL</sequence>